<dbReference type="PANTHER" id="PTHR33969:SF2">
    <property type="entry name" value="SEGREGATION AND CONDENSATION PROTEIN A"/>
    <property type="match status" value="1"/>
</dbReference>
<reference evidence="4" key="1">
    <citation type="journal article" date="2014" name="Int. J. Syst. Evol. Microbiol.">
        <title>Complete genome of a new Firmicutes species belonging to the dominant human colonic microbiota ('Ruminococcus bicirculans') reveals two chromosomes and a selective capacity to utilize plant glucans.</title>
        <authorList>
            <consortium name="NISC Comparative Sequencing Program"/>
            <person name="Wegmann U."/>
            <person name="Louis P."/>
            <person name="Goesmann A."/>
            <person name="Henrissat B."/>
            <person name="Duncan S.H."/>
            <person name="Flint H.J."/>
        </authorList>
    </citation>
    <scope>NUCLEOTIDE SEQUENCE</scope>
    <source>
        <strain evidence="4">JCM 10667</strain>
    </source>
</reference>
<feature type="region of interest" description="Disordered" evidence="3">
    <location>
        <begin position="273"/>
        <end position="307"/>
    </location>
</feature>
<comment type="caution">
    <text evidence="5">The sequence shown here is derived from an EMBL/GenBank/DDBJ whole genome shotgun (WGS) entry which is preliminary data.</text>
</comment>
<accession>A0A7W7IFQ6</accession>
<dbReference type="EMBL" id="BAAAHD010000016">
    <property type="protein sequence ID" value="GAA0555210.1"/>
    <property type="molecule type" value="Genomic_DNA"/>
</dbReference>
<evidence type="ECO:0000313" key="6">
    <source>
        <dbReference type="Proteomes" id="UP000549343"/>
    </source>
</evidence>
<name>A0A7W7IFQ6_9ACTN</name>
<feature type="compositionally biased region" description="Polar residues" evidence="3">
    <location>
        <begin position="1"/>
        <end position="12"/>
    </location>
</feature>
<feature type="compositionally biased region" description="Basic and acidic residues" evidence="3">
    <location>
        <begin position="21"/>
        <end position="30"/>
    </location>
</feature>
<feature type="region of interest" description="Disordered" evidence="3">
    <location>
        <begin position="1"/>
        <end position="30"/>
    </location>
</feature>
<evidence type="ECO:0000256" key="2">
    <source>
        <dbReference type="ARBA" id="ARBA00044777"/>
    </source>
</evidence>
<dbReference type="Proteomes" id="UP001501427">
    <property type="component" value="Unassembled WGS sequence"/>
</dbReference>
<organism evidence="5 6">
    <name type="scientific">Actinomadura livida</name>
    <dbReference type="NCBI Taxonomy" id="79909"/>
    <lineage>
        <taxon>Bacteria</taxon>
        <taxon>Bacillati</taxon>
        <taxon>Actinomycetota</taxon>
        <taxon>Actinomycetes</taxon>
        <taxon>Streptosporangiales</taxon>
        <taxon>Thermomonosporaceae</taxon>
        <taxon>Actinomadura</taxon>
    </lineage>
</organism>
<dbReference type="Pfam" id="PF02616">
    <property type="entry name" value="SMC_ScpA"/>
    <property type="match status" value="1"/>
</dbReference>
<proteinExistence type="predicted"/>
<dbReference type="Gene3D" id="6.10.250.2410">
    <property type="match status" value="1"/>
</dbReference>
<sequence length="307" mass="34331">MSTAREVTSATVSDVDETSPEPERETGEEQGFRVHLDNFEGPFDLLLGLISKHKLDITEVSLHKVTDDFIAHIHSYGRDWDLDQASHFLLVAATLLDLKAARLLPSGEVDDVEDLALLEARDLLFARLLQYRAYKEVAKVFAGRIADASRRFPRLVPMEPRFANLLPEVLLGLGPEEFARLAARAFAPKEPPSVSVEHIYQPRASVTEQAAIVVARLRRLRSTTFRVLASDAEGTYEVVARFLALLELYRDQNVMFEQLEPLGELHVTWTGTDEGDVEVGDDYEGAAKKDGAAEQDEKDQRDEGDDD</sequence>
<gene>
    <name evidence="5" type="ORF">F4557_004655</name>
    <name evidence="4" type="ORF">GCM10009546_16450</name>
</gene>
<dbReference type="InterPro" id="IPR003768">
    <property type="entry name" value="ScpA"/>
</dbReference>
<evidence type="ECO:0000313" key="4">
    <source>
        <dbReference type="EMBL" id="GAA0555210.1"/>
    </source>
</evidence>
<protein>
    <recommendedName>
        <fullName evidence="2">Segregation and condensation protein A</fullName>
    </recommendedName>
</protein>
<dbReference type="Proteomes" id="UP000549343">
    <property type="component" value="Unassembled WGS sequence"/>
</dbReference>
<feature type="compositionally biased region" description="Acidic residues" evidence="3">
    <location>
        <begin position="293"/>
        <end position="307"/>
    </location>
</feature>
<reference evidence="4" key="4">
    <citation type="submission" date="2023-12" db="EMBL/GenBank/DDBJ databases">
        <authorList>
            <person name="Sun Q."/>
            <person name="Inoue M."/>
        </authorList>
    </citation>
    <scope>NUCLEOTIDE SEQUENCE</scope>
    <source>
        <strain evidence="4">JCM 10667</strain>
    </source>
</reference>
<dbReference type="AlphaFoldDB" id="A0A7W7IFQ6"/>
<reference evidence="5 6" key="3">
    <citation type="submission" date="2020-08" db="EMBL/GenBank/DDBJ databases">
        <title>Sequencing the genomes of 1000 actinobacteria strains.</title>
        <authorList>
            <person name="Klenk H.-P."/>
        </authorList>
    </citation>
    <scope>NUCLEOTIDE SEQUENCE [LARGE SCALE GENOMIC DNA]</scope>
    <source>
        <strain evidence="5 6">DSM 44772</strain>
    </source>
</reference>
<dbReference type="PANTHER" id="PTHR33969">
    <property type="entry name" value="SEGREGATION AND CONDENSATION PROTEIN A"/>
    <property type="match status" value="1"/>
</dbReference>
<evidence type="ECO:0000256" key="1">
    <source>
        <dbReference type="ARBA" id="ARBA00022829"/>
    </source>
</evidence>
<dbReference type="GO" id="GO:0007059">
    <property type="term" value="P:chromosome segregation"/>
    <property type="evidence" value="ECO:0007669"/>
    <property type="project" value="UniProtKB-KW"/>
</dbReference>
<evidence type="ECO:0000256" key="3">
    <source>
        <dbReference type="SAM" id="MobiDB-lite"/>
    </source>
</evidence>
<keyword evidence="7" id="KW-1185">Reference proteome</keyword>
<reference evidence="7" key="2">
    <citation type="journal article" date="2019" name="Int. J. Syst. Evol. Microbiol.">
        <title>The Global Catalogue of Microorganisms (GCM) 10K type strain sequencing project: providing services to taxonomists for standard genome sequencing and annotation.</title>
        <authorList>
            <consortium name="The Broad Institute Genomics Platform"/>
            <consortium name="The Broad Institute Genome Sequencing Center for Infectious Disease"/>
            <person name="Wu L."/>
            <person name="Ma J."/>
        </authorList>
    </citation>
    <scope>NUCLEOTIDE SEQUENCE [LARGE SCALE GENOMIC DNA]</scope>
    <source>
        <strain evidence="7">JCM 10667</strain>
    </source>
</reference>
<feature type="compositionally biased region" description="Acidic residues" evidence="3">
    <location>
        <begin position="273"/>
        <end position="284"/>
    </location>
</feature>
<evidence type="ECO:0000313" key="5">
    <source>
        <dbReference type="EMBL" id="MBB4776237.1"/>
    </source>
</evidence>
<evidence type="ECO:0000313" key="7">
    <source>
        <dbReference type="Proteomes" id="UP001501427"/>
    </source>
</evidence>
<dbReference type="EMBL" id="JACHMV010000001">
    <property type="protein sequence ID" value="MBB4776237.1"/>
    <property type="molecule type" value="Genomic_DNA"/>
</dbReference>
<keyword evidence="1" id="KW-0159">Chromosome partition</keyword>